<dbReference type="PROSITE" id="PS51257">
    <property type="entry name" value="PROKAR_LIPOPROTEIN"/>
    <property type="match status" value="1"/>
</dbReference>
<dbReference type="InterPro" id="IPR017734">
    <property type="entry name" value="T6SS_SciN"/>
</dbReference>
<dbReference type="PANTHER" id="PTHR37625:SF4">
    <property type="entry name" value="OUTER MEMBRANE LIPOPROTEIN"/>
    <property type="match status" value="1"/>
</dbReference>
<dbReference type="RefSeq" id="WP_184710922.1">
    <property type="nucleotide sequence ID" value="NZ_JACHKZ010000031.1"/>
</dbReference>
<comment type="caution">
    <text evidence="2">The sequence shown here is derived from an EMBL/GenBank/DDBJ whole genome shotgun (WGS) entry which is preliminary data.</text>
</comment>
<name>A0ABR6RK19_9BURK</name>
<keyword evidence="3" id="KW-1185">Reference proteome</keyword>
<feature type="signal peptide" evidence="1">
    <location>
        <begin position="1"/>
        <end position="24"/>
    </location>
</feature>
<proteinExistence type="predicted"/>
<dbReference type="Proteomes" id="UP000562492">
    <property type="component" value="Unassembled WGS sequence"/>
</dbReference>
<reference evidence="2 3" key="1">
    <citation type="submission" date="2020-08" db="EMBL/GenBank/DDBJ databases">
        <title>Functional genomics of gut bacteria from endangered species of beetles.</title>
        <authorList>
            <person name="Carlos-Shanley C."/>
        </authorList>
    </citation>
    <scope>NUCLEOTIDE SEQUENCE [LARGE SCALE GENOMIC DNA]</scope>
    <source>
        <strain evidence="2 3">S00124</strain>
    </source>
</reference>
<gene>
    <name evidence="2" type="ORF">HNP33_003633</name>
</gene>
<feature type="chain" id="PRO_5045872431" evidence="1">
    <location>
        <begin position="25"/>
        <end position="189"/>
    </location>
</feature>
<evidence type="ECO:0000313" key="3">
    <source>
        <dbReference type="Proteomes" id="UP000562492"/>
    </source>
</evidence>
<accession>A0ABR6RK19</accession>
<evidence type="ECO:0000313" key="2">
    <source>
        <dbReference type="EMBL" id="MBB6579520.1"/>
    </source>
</evidence>
<protein>
    <submittedName>
        <fullName evidence="2">Type VI secretion system protein VasD</fullName>
    </submittedName>
</protein>
<organism evidence="2 3">
    <name type="scientific">Comamonas odontotermitis</name>
    <dbReference type="NCBI Taxonomy" id="379895"/>
    <lineage>
        <taxon>Bacteria</taxon>
        <taxon>Pseudomonadati</taxon>
        <taxon>Pseudomonadota</taxon>
        <taxon>Betaproteobacteria</taxon>
        <taxon>Burkholderiales</taxon>
        <taxon>Comamonadaceae</taxon>
        <taxon>Comamonas</taxon>
    </lineage>
</organism>
<keyword evidence="1" id="KW-0732">Signal</keyword>
<dbReference type="EMBL" id="JACHKZ010000031">
    <property type="protein sequence ID" value="MBB6579520.1"/>
    <property type="molecule type" value="Genomic_DNA"/>
</dbReference>
<dbReference type="NCBIfam" id="TIGR03352">
    <property type="entry name" value="VI_chp_3"/>
    <property type="match status" value="1"/>
</dbReference>
<evidence type="ECO:0000256" key="1">
    <source>
        <dbReference type="SAM" id="SignalP"/>
    </source>
</evidence>
<dbReference type="Gene3D" id="2.60.40.4150">
    <property type="entry name" value="Type VI secretion system, lipoprotein SciN"/>
    <property type="match status" value="1"/>
</dbReference>
<dbReference type="Pfam" id="PF12790">
    <property type="entry name" value="T6SS-SciN"/>
    <property type="match status" value="1"/>
</dbReference>
<dbReference type="InterPro" id="IPR038706">
    <property type="entry name" value="Type_VI_SciN-like_sf"/>
</dbReference>
<sequence>MKSLIAILASVVLAGCAGQGPVMPAPYTVVITADDKLNPDRNGKPTPVQVKIYRLKGVTAFNSSDFFTMYEKDDQILASELVSKESFILQPGEAKVVLGKASVDERVLGVFVAYRDLDTAVWRGIAPLPAPKEMGRFSVFNPSFESSYVKVYVGPNKVSVSSNVTEVPVPTGGGMPSMPSLPGGMRLPF</sequence>
<dbReference type="PANTHER" id="PTHR37625">
    <property type="entry name" value="OUTER MEMBRANE LIPOPROTEIN-RELATED"/>
    <property type="match status" value="1"/>
</dbReference>